<feature type="domain" description="NB-ARC" evidence="8">
    <location>
        <begin position="184"/>
        <end position="257"/>
    </location>
</feature>
<evidence type="ECO:0000259" key="8">
    <source>
        <dbReference type="Pfam" id="PF00931"/>
    </source>
</evidence>
<dbReference type="PANTHER" id="PTHR23155:SF1182">
    <property type="entry name" value="OS07G0186500 PROTEIN"/>
    <property type="match status" value="1"/>
</dbReference>
<dbReference type="InterPro" id="IPR038005">
    <property type="entry name" value="RX-like_CC"/>
</dbReference>
<dbReference type="SUPFAM" id="SSF52058">
    <property type="entry name" value="L domain-like"/>
    <property type="match status" value="1"/>
</dbReference>
<dbReference type="Pfam" id="PF18052">
    <property type="entry name" value="Rx_N"/>
    <property type="match status" value="1"/>
</dbReference>
<dbReference type="AlphaFoldDB" id="A0A0E0BT13"/>
<feature type="chain" id="PRO_5002355212" description="NB-ARC domain-containing protein" evidence="7">
    <location>
        <begin position="17"/>
        <end position="825"/>
    </location>
</feature>
<keyword evidence="3" id="KW-0677">Repeat</keyword>
<dbReference type="InterPro" id="IPR002182">
    <property type="entry name" value="NB-ARC"/>
</dbReference>
<proteinExistence type="inferred from homology"/>
<dbReference type="GO" id="GO:0042742">
    <property type="term" value="P:defense response to bacterium"/>
    <property type="evidence" value="ECO:0007669"/>
    <property type="project" value="UniProtKB-ARBA"/>
</dbReference>
<dbReference type="InterPro" id="IPR027417">
    <property type="entry name" value="P-loop_NTPase"/>
</dbReference>
<keyword evidence="7" id="KW-0732">Signal</keyword>
<dbReference type="InterPro" id="IPR042197">
    <property type="entry name" value="Apaf_helical"/>
</dbReference>
<dbReference type="Proteomes" id="UP000026961">
    <property type="component" value="Chromosome 12"/>
</dbReference>
<evidence type="ECO:0000313" key="13">
    <source>
        <dbReference type="Proteomes" id="UP000026961"/>
    </source>
</evidence>
<evidence type="ECO:0000256" key="1">
    <source>
        <dbReference type="ARBA" id="ARBA00008894"/>
    </source>
</evidence>
<dbReference type="InterPro" id="IPR032675">
    <property type="entry name" value="LRR_dom_sf"/>
</dbReference>
<feature type="domain" description="NB-ARC" evidence="8">
    <location>
        <begin position="262"/>
        <end position="326"/>
    </location>
</feature>
<dbReference type="Pfam" id="PF00931">
    <property type="entry name" value="NB-ARC"/>
    <property type="match status" value="2"/>
</dbReference>
<dbReference type="GO" id="GO:0002758">
    <property type="term" value="P:innate immune response-activating signaling pathway"/>
    <property type="evidence" value="ECO:0007669"/>
    <property type="project" value="UniProtKB-ARBA"/>
</dbReference>
<evidence type="ECO:0000256" key="6">
    <source>
        <dbReference type="ARBA" id="ARBA00023054"/>
    </source>
</evidence>
<evidence type="ECO:0000256" key="5">
    <source>
        <dbReference type="ARBA" id="ARBA00022821"/>
    </source>
</evidence>
<feature type="signal peptide" evidence="7">
    <location>
        <begin position="1"/>
        <end position="16"/>
    </location>
</feature>
<keyword evidence="5" id="KW-0611">Plant defense</keyword>
<feature type="domain" description="Disease resistance protein winged helix" evidence="10">
    <location>
        <begin position="415"/>
        <end position="486"/>
    </location>
</feature>
<evidence type="ECO:0000256" key="3">
    <source>
        <dbReference type="ARBA" id="ARBA00022737"/>
    </source>
</evidence>
<reference evidence="12" key="2">
    <citation type="submission" date="2018-05" db="EMBL/GenBank/DDBJ databases">
        <title>OgluRS3 (Oryza glumaepatula Reference Sequence Version 3).</title>
        <authorList>
            <person name="Zhang J."/>
            <person name="Kudrna D."/>
            <person name="Lee S."/>
            <person name="Talag J."/>
            <person name="Welchert J."/>
            <person name="Wing R.A."/>
        </authorList>
    </citation>
    <scope>NUCLEOTIDE SEQUENCE [LARGE SCALE GENOMIC DNA]</scope>
</reference>
<dbReference type="InterPro" id="IPR041118">
    <property type="entry name" value="Rx_N"/>
</dbReference>
<dbReference type="Gene3D" id="3.80.10.10">
    <property type="entry name" value="Ribonuclease Inhibitor"/>
    <property type="match status" value="1"/>
</dbReference>
<protein>
    <recommendedName>
        <fullName evidence="14">NB-ARC domain-containing protein</fullName>
    </recommendedName>
</protein>
<evidence type="ECO:0000256" key="4">
    <source>
        <dbReference type="ARBA" id="ARBA00022741"/>
    </source>
</evidence>
<dbReference type="Gene3D" id="1.10.8.430">
    <property type="entry name" value="Helical domain of apoptotic protease-activating factors"/>
    <property type="match status" value="1"/>
</dbReference>
<sequence length="825" mass="94791">MAEALILVLLQKIATTLRGAAQKAISSQLGKEATLLFDVENSMREVECEFDVMQAFISQVDPYCTNNQVFQSWLKHIRMVTFEVEDIVDEYAFLLGKMNGTESFLRKTLHKSKKLKVWYSVASRLRQVKSRVQNLTVMKERYGIKISDNDGTSSGCTANRQIHSSNSSYLNYGDDDDNAMVGQKDNVQRLTKHLNASGMDRSIITIHGMGGSGKTTPARSIYRKQDITKKFDCHAWITVSRNYQIEDLLMSIMDKLKIGHHDMWDRDSWSCFEDAFPRRSQGSKVIITTRNKEVAKLVELQGHIISLNTLLPIESWDLFCKKAFSKLPAAKCPEGLIKRAEEILEKCEGLPLAIVAIGSLLSYRGIEEKEWASFYDQLNWQLTYNPELSRVSNVLSSSLNDLPTHLKNCFLYCGLFPEDRLIRRKWIIRMWIAEGFVEDRGTETTLEEVAEDYLKELTQRSLIQVVERNEFGRPRRFKLHNMVREITWMMSKRQRFALICDDPDVTSLGDAVRRVPVHKGGQHFQPSASWQQLRSFLLFDKHVSISWICNASSNFRLLRVLCLRYSLLKDFPNAIVGLFNLHYLDLSRTKVNKIPKSVARLKNLQTLHLRRTSVSELPCEITLLACLRHLSVSTDLYGTSFSGNVYGLRSLHTLKEIKASKNLVQNLSYLTQLRSLSITNVLANHNRDLWSSIGKLKFLTRLAVSSRDDDEVLDLENFRAPQYLEKFYLDAKLANNVLFPISGHFQNLKLLSMRFSHLVQDPLISLSKMANLVCLELNCAYDGEALRFCAEWFPKLKQLSLEKLENLKSIYTYTNRALFRSSHVN</sequence>
<dbReference type="Gene3D" id="1.20.5.4130">
    <property type="match status" value="1"/>
</dbReference>
<keyword evidence="4" id="KW-0547">Nucleotide-binding</keyword>
<dbReference type="InterPro" id="IPR055414">
    <property type="entry name" value="LRR_R13L4/SHOC2-like"/>
</dbReference>
<name>A0A0E0BT13_9ORYZ</name>
<evidence type="ECO:0000259" key="11">
    <source>
        <dbReference type="Pfam" id="PF23598"/>
    </source>
</evidence>
<keyword evidence="13" id="KW-1185">Reference proteome</keyword>
<evidence type="ECO:0000259" key="10">
    <source>
        <dbReference type="Pfam" id="PF23559"/>
    </source>
</evidence>
<keyword evidence="2" id="KW-0433">Leucine-rich repeat</keyword>
<dbReference type="InterPro" id="IPR058922">
    <property type="entry name" value="WHD_DRP"/>
</dbReference>
<feature type="domain" description="Disease resistance R13L4/SHOC-2-like LRR" evidence="11">
    <location>
        <begin position="532"/>
        <end position="802"/>
    </location>
</feature>
<dbReference type="Pfam" id="PF23598">
    <property type="entry name" value="LRR_14"/>
    <property type="match status" value="1"/>
</dbReference>
<dbReference type="FunFam" id="1.10.10.10:FF:000322">
    <property type="entry name" value="Probable disease resistance protein At1g63360"/>
    <property type="match status" value="1"/>
</dbReference>
<dbReference type="HOGENOM" id="CLU_000837_25_4_1"/>
<dbReference type="GO" id="GO:0009626">
    <property type="term" value="P:plant-type hypersensitive response"/>
    <property type="evidence" value="ECO:0007669"/>
    <property type="project" value="UniProtKB-ARBA"/>
</dbReference>
<dbReference type="eggNOG" id="KOG4658">
    <property type="taxonomic scope" value="Eukaryota"/>
</dbReference>
<accession>A0A0E0BT13</accession>
<evidence type="ECO:0000259" key="9">
    <source>
        <dbReference type="Pfam" id="PF18052"/>
    </source>
</evidence>
<comment type="similarity">
    <text evidence="1">Belongs to the disease resistance NB-LRR family.</text>
</comment>
<dbReference type="PRINTS" id="PR00364">
    <property type="entry name" value="DISEASERSIST"/>
</dbReference>
<dbReference type="SUPFAM" id="SSF52540">
    <property type="entry name" value="P-loop containing nucleoside triphosphate hydrolases"/>
    <property type="match status" value="1"/>
</dbReference>
<dbReference type="CDD" id="cd14798">
    <property type="entry name" value="RX-CC_like"/>
    <property type="match status" value="1"/>
</dbReference>
<reference evidence="12" key="1">
    <citation type="submission" date="2015-04" db="UniProtKB">
        <authorList>
            <consortium name="EnsemblPlants"/>
        </authorList>
    </citation>
    <scope>IDENTIFICATION</scope>
</reference>
<dbReference type="InterPro" id="IPR044974">
    <property type="entry name" value="Disease_R_plants"/>
</dbReference>
<dbReference type="EnsemblPlants" id="OGLUM12G14530.1">
    <property type="protein sequence ID" value="OGLUM12G14530.1"/>
    <property type="gene ID" value="OGLUM12G14530"/>
</dbReference>
<dbReference type="Gramene" id="OGLUM12G14530.1">
    <property type="protein sequence ID" value="OGLUM12G14530.1"/>
    <property type="gene ID" value="OGLUM12G14530"/>
</dbReference>
<dbReference type="Pfam" id="PF23559">
    <property type="entry name" value="WHD_DRP"/>
    <property type="match status" value="1"/>
</dbReference>
<dbReference type="Gene3D" id="3.40.50.300">
    <property type="entry name" value="P-loop containing nucleotide triphosphate hydrolases"/>
    <property type="match status" value="1"/>
</dbReference>
<feature type="domain" description="Disease resistance N-terminal" evidence="9">
    <location>
        <begin position="24"/>
        <end position="106"/>
    </location>
</feature>
<dbReference type="Gene3D" id="1.10.10.10">
    <property type="entry name" value="Winged helix-like DNA-binding domain superfamily/Winged helix DNA-binding domain"/>
    <property type="match status" value="1"/>
</dbReference>
<dbReference type="STRING" id="40148.A0A0E0BT13"/>
<dbReference type="InterPro" id="IPR036388">
    <property type="entry name" value="WH-like_DNA-bd_sf"/>
</dbReference>
<evidence type="ECO:0000256" key="2">
    <source>
        <dbReference type="ARBA" id="ARBA00022614"/>
    </source>
</evidence>
<evidence type="ECO:0008006" key="14">
    <source>
        <dbReference type="Google" id="ProtNLM"/>
    </source>
</evidence>
<organism evidence="12">
    <name type="scientific">Oryza glumipatula</name>
    <dbReference type="NCBI Taxonomy" id="40148"/>
    <lineage>
        <taxon>Eukaryota</taxon>
        <taxon>Viridiplantae</taxon>
        <taxon>Streptophyta</taxon>
        <taxon>Embryophyta</taxon>
        <taxon>Tracheophyta</taxon>
        <taxon>Spermatophyta</taxon>
        <taxon>Magnoliopsida</taxon>
        <taxon>Liliopsida</taxon>
        <taxon>Poales</taxon>
        <taxon>Poaceae</taxon>
        <taxon>BOP clade</taxon>
        <taxon>Oryzoideae</taxon>
        <taxon>Oryzeae</taxon>
        <taxon>Oryzinae</taxon>
        <taxon>Oryza</taxon>
    </lineage>
</organism>
<keyword evidence="6" id="KW-0175">Coiled coil</keyword>
<dbReference type="GO" id="GO:0043531">
    <property type="term" value="F:ADP binding"/>
    <property type="evidence" value="ECO:0007669"/>
    <property type="project" value="InterPro"/>
</dbReference>
<evidence type="ECO:0000256" key="7">
    <source>
        <dbReference type="SAM" id="SignalP"/>
    </source>
</evidence>
<dbReference type="PANTHER" id="PTHR23155">
    <property type="entry name" value="DISEASE RESISTANCE PROTEIN RP"/>
    <property type="match status" value="1"/>
</dbReference>
<evidence type="ECO:0000313" key="12">
    <source>
        <dbReference type="EnsemblPlants" id="OGLUM12G14530.1"/>
    </source>
</evidence>